<sequence>MASIYRFVLVAFALAGTYQGWLSGSARAWIPLDFQATFLLAVVMLWAAAAALLKGTEPPAWLKGFATLYALIGALAAWTFEGSAGLLAGLRVWGIPLALMTRVLVPAMAVLDFLLFDAHRRYPWHFTLSWMAYLPLYAAFVLIRAAVWPGLGAGSRASDYPYSGIDLAALGWERFVINAAQYLVACFALGLALFLIDRIMPKRTALTV</sequence>
<feature type="transmembrane region" description="Helical" evidence="1">
    <location>
        <begin position="60"/>
        <end position="80"/>
    </location>
</feature>
<keyword evidence="1" id="KW-0812">Transmembrane</keyword>
<dbReference type="EMBL" id="AP026800">
    <property type="protein sequence ID" value="BDR54217.1"/>
    <property type="molecule type" value="Genomic_DNA"/>
</dbReference>
<evidence type="ECO:0000313" key="3">
    <source>
        <dbReference type="Proteomes" id="UP001321748"/>
    </source>
</evidence>
<feature type="transmembrane region" description="Helical" evidence="1">
    <location>
        <begin position="128"/>
        <end position="147"/>
    </location>
</feature>
<reference evidence="2 3" key="1">
    <citation type="journal article" date="2023" name="Microbiol. Spectr.">
        <title>Symbiosis of Carpenter Bees with Uncharacterized Lactic Acid Bacteria Showing NAD Auxotrophy.</title>
        <authorList>
            <person name="Kawasaki S."/>
            <person name="Ozawa K."/>
            <person name="Mori T."/>
            <person name="Yamamoto A."/>
            <person name="Ito M."/>
            <person name="Ohkuma M."/>
            <person name="Sakamoto M."/>
            <person name="Matsutani M."/>
        </authorList>
    </citation>
    <scope>NUCLEOTIDE SEQUENCE [LARGE SCALE GENOMIC DNA]</scope>
    <source>
        <strain evidence="2 3">KimH</strain>
    </source>
</reference>
<dbReference type="NCBIfam" id="NF038065">
    <property type="entry name" value="Pr6Pr"/>
    <property type="match status" value="1"/>
</dbReference>
<evidence type="ECO:0008006" key="4">
    <source>
        <dbReference type="Google" id="ProtNLM"/>
    </source>
</evidence>
<name>A0ABM8BBB9_9BIFI</name>
<gene>
    <name evidence="2" type="ORF">KIMH_03280</name>
</gene>
<keyword evidence="1" id="KW-0472">Membrane</keyword>
<feature type="transmembrane region" description="Helical" evidence="1">
    <location>
        <begin position="35"/>
        <end position="53"/>
    </location>
</feature>
<evidence type="ECO:0000313" key="2">
    <source>
        <dbReference type="EMBL" id="BDR54217.1"/>
    </source>
</evidence>
<keyword evidence="1" id="KW-1133">Transmembrane helix</keyword>
<keyword evidence="3" id="KW-1185">Reference proteome</keyword>
<accession>A0ABM8BBB9</accession>
<dbReference type="Proteomes" id="UP001321748">
    <property type="component" value="Chromosome"/>
</dbReference>
<organism evidence="2 3">
    <name type="scientific">Bombiscardovia apis</name>
    <dbReference type="NCBI Taxonomy" id="2932182"/>
    <lineage>
        <taxon>Bacteria</taxon>
        <taxon>Bacillati</taxon>
        <taxon>Actinomycetota</taxon>
        <taxon>Actinomycetes</taxon>
        <taxon>Bifidobacteriales</taxon>
        <taxon>Bifidobacteriaceae</taxon>
        <taxon>Bombiscardovia</taxon>
    </lineage>
</organism>
<proteinExistence type="predicted"/>
<feature type="transmembrane region" description="Helical" evidence="1">
    <location>
        <begin position="175"/>
        <end position="196"/>
    </location>
</feature>
<evidence type="ECO:0000256" key="1">
    <source>
        <dbReference type="SAM" id="Phobius"/>
    </source>
</evidence>
<protein>
    <recommendedName>
        <fullName evidence="4">Permeases of the major facilitator superfamily</fullName>
    </recommendedName>
</protein>
<dbReference type="InterPro" id="IPR049713">
    <property type="entry name" value="Pr6Pr-like"/>
</dbReference>
<feature type="transmembrane region" description="Helical" evidence="1">
    <location>
        <begin position="92"/>
        <end position="116"/>
    </location>
</feature>